<keyword evidence="2" id="KW-1185">Reference proteome</keyword>
<protein>
    <submittedName>
        <fullName evidence="1">DCC1-like thiol-disulfide oxidoreductase family protein</fullName>
    </submittedName>
</protein>
<reference evidence="1 2" key="1">
    <citation type="submission" date="2023-04" db="EMBL/GenBank/DDBJ databases">
        <title>A novel bacteria isolated from coastal sediment.</title>
        <authorList>
            <person name="Liu X.-J."/>
            <person name="Du Z.-J."/>
        </authorList>
    </citation>
    <scope>NUCLEOTIDE SEQUENCE [LARGE SCALE GENOMIC DNA]</scope>
    <source>
        <strain evidence="1 2">SDUM461004</strain>
    </source>
</reference>
<dbReference type="PANTHER" id="PTHR33639">
    <property type="entry name" value="THIOL-DISULFIDE OXIDOREDUCTASE DCC"/>
    <property type="match status" value="1"/>
</dbReference>
<dbReference type="Proteomes" id="UP001243717">
    <property type="component" value="Unassembled WGS sequence"/>
</dbReference>
<dbReference type="EMBL" id="JARXIC010000013">
    <property type="protein sequence ID" value="MDQ8194678.1"/>
    <property type="molecule type" value="Genomic_DNA"/>
</dbReference>
<dbReference type="InterPro" id="IPR052927">
    <property type="entry name" value="DCC_oxidoreductase"/>
</dbReference>
<name>A0ABU1AM50_9BACT</name>
<dbReference type="PANTHER" id="PTHR33639:SF2">
    <property type="entry name" value="DUF393 DOMAIN-CONTAINING PROTEIN"/>
    <property type="match status" value="1"/>
</dbReference>
<evidence type="ECO:0000313" key="1">
    <source>
        <dbReference type="EMBL" id="MDQ8194678.1"/>
    </source>
</evidence>
<dbReference type="RefSeq" id="WP_308985145.1">
    <property type="nucleotide sequence ID" value="NZ_JARXIC010000013.1"/>
</dbReference>
<dbReference type="InterPro" id="IPR007263">
    <property type="entry name" value="DCC1-like"/>
</dbReference>
<organism evidence="1 2">
    <name type="scientific">Thalassobacterium sedimentorum</name>
    <dbReference type="NCBI Taxonomy" id="3041258"/>
    <lineage>
        <taxon>Bacteria</taxon>
        <taxon>Pseudomonadati</taxon>
        <taxon>Verrucomicrobiota</taxon>
        <taxon>Opitutia</taxon>
        <taxon>Puniceicoccales</taxon>
        <taxon>Coraliomargaritaceae</taxon>
        <taxon>Thalassobacterium</taxon>
    </lineage>
</organism>
<gene>
    <name evidence="1" type="ORF">QEH59_09590</name>
</gene>
<comment type="caution">
    <text evidence="1">The sequence shown here is derived from an EMBL/GenBank/DDBJ whole genome shotgun (WGS) entry which is preliminary data.</text>
</comment>
<evidence type="ECO:0000313" key="2">
    <source>
        <dbReference type="Proteomes" id="UP001243717"/>
    </source>
</evidence>
<dbReference type="Pfam" id="PF04134">
    <property type="entry name" value="DCC1-like"/>
    <property type="match status" value="1"/>
</dbReference>
<sequence>MKPSSPAILFYDGDCGLCNRAVHVLLRQDRGERLYFAPIQGVTAQECLPIALRSTLSTVVYQRPNSDGTVTTWTRSEALLCALIDLQGSLRWPATISRWLPISWRDAVYNWIARNRHHWGKRQVCAVPSPSERMRFLP</sequence>
<accession>A0ABU1AM50</accession>
<proteinExistence type="predicted"/>